<dbReference type="Gene3D" id="3.90.470.20">
    <property type="entry name" value="4'-phosphopantetheinyl transferase domain"/>
    <property type="match status" value="2"/>
</dbReference>
<dbReference type="InterPro" id="IPR008278">
    <property type="entry name" value="4-PPantetheinyl_Trfase_dom"/>
</dbReference>
<protein>
    <submittedName>
        <fullName evidence="4">Holo-(Acyl carrier protein) synthase 2</fullName>
    </submittedName>
</protein>
<gene>
    <name evidence="4" type="ORF">ERS852514_00893</name>
</gene>
<dbReference type="GO" id="GO:0005829">
    <property type="term" value="C:cytosol"/>
    <property type="evidence" value="ECO:0007669"/>
    <property type="project" value="TreeGrafter"/>
</dbReference>
<organism evidence="4 5">
    <name type="scientific">Collinsella aerofaciens</name>
    <dbReference type="NCBI Taxonomy" id="74426"/>
    <lineage>
        <taxon>Bacteria</taxon>
        <taxon>Bacillati</taxon>
        <taxon>Actinomycetota</taxon>
        <taxon>Coriobacteriia</taxon>
        <taxon>Coriobacteriales</taxon>
        <taxon>Coriobacteriaceae</taxon>
        <taxon>Collinsella</taxon>
    </lineage>
</organism>
<evidence type="ECO:0000313" key="4">
    <source>
        <dbReference type="EMBL" id="CUP04269.1"/>
    </source>
</evidence>
<evidence type="ECO:0000256" key="2">
    <source>
        <dbReference type="ARBA" id="ARBA00022679"/>
    </source>
</evidence>
<dbReference type="PANTHER" id="PTHR12215">
    <property type="entry name" value="PHOSPHOPANTETHEINE TRANSFERASE"/>
    <property type="match status" value="1"/>
</dbReference>
<dbReference type="EMBL" id="CZAQ01000012">
    <property type="protein sequence ID" value="CUP04269.1"/>
    <property type="molecule type" value="Genomic_DNA"/>
</dbReference>
<evidence type="ECO:0000313" key="5">
    <source>
        <dbReference type="Proteomes" id="UP000095454"/>
    </source>
</evidence>
<dbReference type="AlphaFoldDB" id="A0A174K4X3"/>
<dbReference type="Pfam" id="PF01648">
    <property type="entry name" value="ACPS"/>
    <property type="match status" value="1"/>
</dbReference>
<dbReference type="PANTHER" id="PTHR12215:SF10">
    <property type="entry name" value="L-AMINOADIPATE-SEMIALDEHYDE DEHYDROGENASE-PHOSPHOPANTETHEINYL TRANSFERASE"/>
    <property type="match status" value="1"/>
</dbReference>
<dbReference type="SUPFAM" id="SSF56214">
    <property type="entry name" value="4'-phosphopantetheinyl transferase"/>
    <property type="match status" value="2"/>
</dbReference>
<evidence type="ECO:0000256" key="1">
    <source>
        <dbReference type="ARBA" id="ARBA00010990"/>
    </source>
</evidence>
<dbReference type="InterPro" id="IPR050559">
    <property type="entry name" value="P-Pant_transferase_sf"/>
</dbReference>
<dbReference type="InterPro" id="IPR037143">
    <property type="entry name" value="4-PPantetheinyl_Trfase_dom_sf"/>
</dbReference>
<keyword evidence="2" id="KW-0808">Transferase</keyword>
<dbReference type="GO" id="GO:0000287">
    <property type="term" value="F:magnesium ion binding"/>
    <property type="evidence" value="ECO:0007669"/>
    <property type="project" value="InterPro"/>
</dbReference>
<dbReference type="GO" id="GO:0019878">
    <property type="term" value="P:lysine biosynthetic process via aminoadipic acid"/>
    <property type="evidence" value="ECO:0007669"/>
    <property type="project" value="TreeGrafter"/>
</dbReference>
<comment type="similarity">
    <text evidence="1">Belongs to the P-Pant transferase superfamily. Gsp/Sfp/HetI/AcpT family.</text>
</comment>
<dbReference type="GO" id="GO:0008897">
    <property type="term" value="F:holo-[acyl-carrier-protein] synthase activity"/>
    <property type="evidence" value="ECO:0007669"/>
    <property type="project" value="InterPro"/>
</dbReference>
<dbReference type="RefSeq" id="WP_055251374.1">
    <property type="nucleotide sequence ID" value="NZ_CABIXX010000012.1"/>
</dbReference>
<reference evidence="4 5" key="1">
    <citation type="submission" date="2015-09" db="EMBL/GenBank/DDBJ databases">
        <authorList>
            <consortium name="Pathogen Informatics"/>
        </authorList>
    </citation>
    <scope>NUCLEOTIDE SEQUENCE [LARGE SCALE GENOMIC DNA]</scope>
    <source>
        <strain evidence="4 5">2789STDY5834902</strain>
    </source>
</reference>
<name>A0A174K4X3_9ACTN</name>
<accession>A0A174K4X3</accession>
<proteinExistence type="inferred from homology"/>
<sequence length="212" mass="22664">MIILIITVHVARVSMVDPCAIVDLARMAPHYAARALDDDLPLSARREAAGVGALLRDVLGVYEDAQLVRSSFGKPELADANAPSISISHAAGTAVLAVSEAAQLSGGPIGVDIESMGEVSPLAVSRMATFEERAWIDAAGNQRERCRRMCRVWTRIEAVLKAQGSGFSVDPGKDGLPDDWNVSFTEYDGSVISCAAHFVPQIVLKEHIFHVG</sequence>
<feature type="domain" description="4'-phosphopantetheinyl transferase" evidence="3">
    <location>
        <begin position="108"/>
        <end position="179"/>
    </location>
</feature>
<dbReference type="Proteomes" id="UP000095454">
    <property type="component" value="Unassembled WGS sequence"/>
</dbReference>
<evidence type="ECO:0000259" key="3">
    <source>
        <dbReference type="Pfam" id="PF01648"/>
    </source>
</evidence>